<dbReference type="GO" id="GO:0016747">
    <property type="term" value="F:acyltransferase activity, transferring groups other than amino-acyl groups"/>
    <property type="evidence" value="ECO:0007669"/>
    <property type="project" value="InterPro"/>
</dbReference>
<feature type="domain" description="Acyltransferase 3" evidence="3">
    <location>
        <begin position="27"/>
        <end position="397"/>
    </location>
</feature>
<dbReference type="GO" id="GO:0016787">
    <property type="term" value="F:hydrolase activity"/>
    <property type="evidence" value="ECO:0007669"/>
    <property type="project" value="UniProtKB-KW"/>
</dbReference>
<keyword evidence="2" id="KW-0812">Transmembrane</keyword>
<keyword evidence="4" id="KW-0378">Hydrolase</keyword>
<feature type="region of interest" description="Disordered" evidence="1">
    <location>
        <begin position="1"/>
        <end position="23"/>
    </location>
</feature>
<feature type="compositionally biased region" description="Low complexity" evidence="1">
    <location>
        <begin position="1"/>
        <end position="21"/>
    </location>
</feature>
<dbReference type="Proteomes" id="UP000199207">
    <property type="component" value="Unassembled WGS sequence"/>
</dbReference>
<dbReference type="RefSeq" id="WP_093837029.1">
    <property type="nucleotide sequence ID" value="NZ_FOLM01000001.1"/>
</dbReference>
<evidence type="ECO:0000259" key="3">
    <source>
        <dbReference type="Pfam" id="PF01757"/>
    </source>
</evidence>
<dbReference type="PANTHER" id="PTHR36927:SF3">
    <property type="entry name" value="GLUCANS BIOSYNTHESIS PROTEIN C"/>
    <property type="match status" value="1"/>
</dbReference>
<dbReference type="PANTHER" id="PTHR36927">
    <property type="entry name" value="BLR4337 PROTEIN"/>
    <property type="match status" value="1"/>
</dbReference>
<feature type="transmembrane region" description="Helical" evidence="2">
    <location>
        <begin position="108"/>
        <end position="126"/>
    </location>
</feature>
<sequence>MTTLRGGQTPTGETPAGAAAPPERRSELDALRALVVIGLVFFHSALVFDSRDDFYIKNDTTTDATMIAAGLAVVWAMPLLFLIAGVGSRHSLRRRGPRGFAAGRLRRLGVPLLFALLVLLPVPQWLRLRAADPGYRESYPEFWPRFFDVHLEAAEFPFVVQGEHFETGHLWFVALLLSFALLLALPAALLPPGRGAALLGAAAGAATRRRGLLLLAGASPLALISALLGLEEGYGGWHRLAYLLFFGYGLAVVSDERFRAVIRRDAARAAVLAGALFALGMPGFLLTDEPFTEFSPLAVAARGLYGATGWCAVVAILGLLDRGGRAAAASGGGPAGPLRDWWRRVSGYLGDAVLPLYVLHQPIVVAVAYGVVGRELPMVVKFLVISLSSLLLTVAAYELLVRRTRPARFLFGMR</sequence>
<name>A0A1I1FF01_9ACTN</name>
<evidence type="ECO:0000256" key="2">
    <source>
        <dbReference type="SAM" id="Phobius"/>
    </source>
</evidence>
<feature type="transmembrane region" description="Helical" evidence="2">
    <location>
        <begin position="236"/>
        <end position="254"/>
    </location>
</feature>
<dbReference type="OrthoDB" id="7375713at2"/>
<feature type="transmembrane region" description="Helical" evidence="2">
    <location>
        <begin position="348"/>
        <end position="372"/>
    </location>
</feature>
<feature type="transmembrane region" description="Helical" evidence="2">
    <location>
        <begin position="30"/>
        <end position="48"/>
    </location>
</feature>
<evidence type="ECO:0000313" key="5">
    <source>
        <dbReference type="Proteomes" id="UP000199207"/>
    </source>
</evidence>
<dbReference type="Pfam" id="PF01757">
    <property type="entry name" value="Acyl_transf_3"/>
    <property type="match status" value="1"/>
</dbReference>
<feature type="transmembrane region" description="Helical" evidence="2">
    <location>
        <begin position="170"/>
        <end position="190"/>
    </location>
</feature>
<dbReference type="InterPro" id="IPR002656">
    <property type="entry name" value="Acyl_transf_3_dom"/>
</dbReference>
<feature type="transmembrane region" description="Helical" evidence="2">
    <location>
        <begin position="211"/>
        <end position="230"/>
    </location>
</feature>
<feature type="transmembrane region" description="Helical" evidence="2">
    <location>
        <begin position="266"/>
        <end position="287"/>
    </location>
</feature>
<evidence type="ECO:0000313" key="4">
    <source>
        <dbReference type="EMBL" id="SFB96278.1"/>
    </source>
</evidence>
<keyword evidence="4" id="KW-0012">Acyltransferase</keyword>
<keyword evidence="4" id="KW-0808">Transferase</keyword>
<protein>
    <submittedName>
        <fullName evidence="4">Peptidoglycan/LPS O-acetylase OafA/YrhL, contains acyltransferase and SGNH-hydrolase domains</fullName>
    </submittedName>
</protein>
<feature type="transmembrane region" description="Helical" evidence="2">
    <location>
        <begin position="378"/>
        <end position="400"/>
    </location>
</feature>
<feature type="transmembrane region" description="Helical" evidence="2">
    <location>
        <begin position="299"/>
        <end position="320"/>
    </location>
</feature>
<dbReference type="EMBL" id="FOLM01000001">
    <property type="protein sequence ID" value="SFB96278.1"/>
    <property type="molecule type" value="Genomic_DNA"/>
</dbReference>
<dbReference type="AlphaFoldDB" id="A0A1I1FF01"/>
<keyword evidence="5" id="KW-1185">Reference proteome</keyword>
<feature type="transmembrane region" description="Helical" evidence="2">
    <location>
        <begin position="68"/>
        <end position="87"/>
    </location>
</feature>
<keyword evidence="2" id="KW-0472">Membrane</keyword>
<accession>A0A1I1FF01</accession>
<reference evidence="4 5" key="1">
    <citation type="submission" date="2016-10" db="EMBL/GenBank/DDBJ databases">
        <authorList>
            <person name="de Groot N.N."/>
        </authorList>
    </citation>
    <scope>NUCLEOTIDE SEQUENCE [LARGE SCALE GENOMIC DNA]</scope>
    <source>
        <strain evidence="4 5">CGMCC 4.5739</strain>
    </source>
</reference>
<dbReference type="InterPro" id="IPR050623">
    <property type="entry name" value="Glucan_succinyl_AcylTrfase"/>
</dbReference>
<gene>
    <name evidence="4" type="ORF">SAMN05421773_101659</name>
</gene>
<organism evidence="4 5">
    <name type="scientific">Streptomyces aidingensis</name>
    <dbReference type="NCBI Taxonomy" id="910347"/>
    <lineage>
        <taxon>Bacteria</taxon>
        <taxon>Bacillati</taxon>
        <taxon>Actinomycetota</taxon>
        <taxon>Actinomycetes</taxon>
        <taxon>Kitasatosporales</taxon>
        <taxon>Streptomycetaceae</taxon>
        <taxon>Streptomyces</taxon>
    </lineage>
</organism>
<evidence type="ECO:0000256" key="1">
    <source>
        <dbReference type="SAM" id="MobiDB-lite"/>
    </source>
</evidence>
<keyword evidence="2" id="KW-1133">Transmembrane helix</keyword>
<proteinExistence type="predicted"/>
<dbReference type="STRING" id="910347.SAMN05421773_101659"/>